<keyword evidence="2" id="KW-1185">Reference proteome</keyword>
<dbReference type="AlphaFoldDB" id="A0A8X7SDB7"/>
<dbReference type="SUPFAM" id="SSF81383">
    <property type="entry name" value="F-box domain"/>
    <property type="match status" value="1"/>
</dbReference>
<accession>A0A8X7SDB7</accession>
<comment type="caution">
    <text evidence="1">The sequence shown here is derived from an EMBL/GenBank/DDBJ whole genome shotgun (WGS) entry which is preliminary data.</text>
</comment>
<dbReference type="InterPro" id="IPR036047">
    <property type="entry name" value="F-box-like_dom_sf"/>
</dbReference>
<protein>
    <recommendedName>
        <fullName evidence="3">F-box domain-containing protein</fullName>
    </recommendedName>
</protein>
<reference evidence="1 2" key="1">
    <citation type="submission" date="2020-02" db="EMBL/GenBank/DDBJ databases">
        <authorList>
            <person name="Ma Q."/>
            <person name="Huang Y."/>
            <person name="Song X."/>
            <person name="Pei D."/>
        </authorList>
    </citation>
    <scope>NUCLEOTIDE SEQUENCE [LARGE SCALE GENOMIC DNA]</scope>
    <source>
        <strain evidence="1">Sxm20200214</strain>
        <tissue evidence="1">Leaf</tissue>
    </source>
</reference>
<dbReference type="Proteomes" id="UP000886595">
    <property type="component" value="Unassembled WGS sequence"/>
</dbReference>
<dbReference type="OrthoDB" id="1750034at2759"/>
<organism evidence="1 2">
    <name type="scientific">Brassica carinata</name>
    <name type="common">Ethiopian mustard</name>
    <name type="synonym">Abyssinian cabbage</name>
    <dbReference type="NCBI Taxonomy" id="52824"/>
    <lineage>
        <taxon>Eukaryota</taxon>
        <taxon>Viridiplantae</taxon>
        <taxon>Streptophyta</taxon>
        <taxon>Embryophyta</taxon>
        <taxon>Tracheophyta</taxon>
        <taxon>Spermatophyta</taxon>
        <taxon>Magnoliopsida</taxon>
        <taxon>eudicotyledons</taxon>
        <taxon>Gunneridae</taxon>
        <taxon>Pentapetalae</taxon>
        <taxon>rosids</taxon>
        <taxon>malvids</taxon>
        <taxon>Brassicales</taxon>
        <taxon>Brassicaceae</taxon>
        <taxon>Brassiceae</taxon>
        <taxon>Brassica</taxon>
    </lineage>
</organism>
<evidence type="ECO:0000313" key="2">
    <source>
        <dbReference type="Proteomes" id="UP000886595"/>
    </source>
</evidence>
<gene>
    <name evidence="1" type="ORF">Bca52824_032888</name>
</gene>
<dbReference type="EMBL" id="JAAMPC010000007">
    <property type="protein sequence ID" value="KAG2304237.1"/>
    <property type="molecule type" value="Genomic_DNA"/>
</dbReference>
<name>A0A8X7SDB7_BRACI</name>
<sequence length="63" mass="7055">MNIEQNNNPVKHLKIFKHHTQSSATSSTYVGGNSETLPIDLVSEILKRLPVKTIALFFCVSKE</sequence>
<evidence type="ECO:0000313" key="1">
    <source>
        <dbReference type="EMBL" id="KAG2304237.1"/>
    </source>
</evidence>
<evidence type="ECO:0008006" key="3">
    <source>
        <dbReference type="Google" id="ProtNLM"/>
    </source>
</evidence>
<proteinExistence type="predicted"/>